<keyword evidence="5" id="KW-0677">Repeat</keyword>
<proteinExistence type="predicted"/>
<feature type="domain" description="RING-type" evidence="12">
    <location>
        <begin position="117"/>
        <end position="341"/>
    </location>
</feature>
<evidence type="ECO:0000256" key="5">
    <source>
        <dbReference type="ARBA" id="ARBA00022737"/>
    </source>
</evidence>
<evidence type="ECO:0000259" key="11">
    <source>
        <dbReference type="PROSITE" id="PS50089"/>
    </source>
</evidence>
<evidence type="ECO:0000256" key="3">
    <source>
        <dbReference type="ARBA" id="ARBA00022679"/>
    </source>
</evidence>
<keyword evidence="8" id="KW-0862">Zinc</keyword>
<dbReference type="InterPro" id="IPR013083">
    <property type="entry name" value="Znf_RING/FYVE/PHD"/>
</dbReference>
<accession>A0A9W8YF09</accession>
<evidence type="ECO:0000256" key="8">
    <source>
        <dbReference type="ARBA" id="ARBA00022833"/>
    </source>
</evidence>
<dbReference type="AlphaFoldDB" id="A0A9W8YF09"/>
<dbReference type="SUPFAM" id="SSF57850">
    <property type="entry name" value="RING/U-box"/>
    <property type="match status" value="3"/>
</dbReference>
<dbReference type="Proteomes" id="UP001140560">
    <property type="component" value="Unassembled WGS sequence"/>
</dbReference>
<dbReference type="EMBL" id="JAPEUY010000002">
    <property type="protein sequence ID" value="KAJ4376033.1"/>
    <property type="molecule type" value="Genomic_DNA"/>
</dbReference>
<dbReference type="InterPro" id="IPR001841">
    <property type="entry name" value="Znf_RING"/>
</dbReference>
<keyword evidence="3" id="KW-0808">Transferase</keyword>
<evidence type="ECO:0000259" key="12">
    <source>
        <dbReference type="PROSITE" id="PS51873"/>
    </source>
</evidence>
<comment type="caution">
    <text evidence="13">The sequence shown here is derived from an EMBL/GenBank/DDBJ whole genome shotgun (WGS) entry which is preliminary data.</text>
</comment>
<dbReference type="InterPro" id="IPR044066">
    <property type="entry name" value="TRIAD_supradom"/>
</dbReference>
<name>A0A9W8YF09_9PLEO</name>
<evidence type="ECO:0000256" key="10">
    <source>
        <dbReference type="SAM" id="MobiDB-lite"/>
    </source>
</evidence>
<sequence length="554" mass="62272">MALRKEDEGMIWNKAWIWEILEEIVQVKHRLQYVSKELNLMVTIGERELRALGIQRPTQPPRGDSINEEVIAHLRAIQDELGKMRPQRNTGAPQSTLSGIQTVFEQSPLDISQDHIQERECSVCVETYTLTDFPHLRDCTHEPDVCRNCVMDWLGNEVGSAATGRLGCPSSGCNALFSHYDVRMHATAEVFERFENLILQKYLRDHPDFRYCLRPGCTHGQIHDSGVHGNNIFICGACGFHVCTTHSVAMHNGETCEQYDERQRLQQLPNFEQEQASQVEIKKISQKCPGPDCGYNIQKSAGCDHMTCGQCGFEFCYVCAAPYEGEQGINTRGNDAHAPSCSYHPDMLETDSMDEEEEPDSGEDGEDEHEDEEEEEDEDEGKPVEKNQDTYILLRPSDGRPRLIWLPQGVTNSKRYSILPHSLDHLRLRSIEMDTSELPDNSYYHDYRPKSEAAKEAKGEKNDDRTPVERESVQTTAGKINAASSVAASDGSAGPEVTKESNAREEWGGMVDQNVGVTPSSSVAATEGDPRPRDPIQAKVTLIYRPKKKEGEDQ</sequence>
<evidence type="ECO:0000313" key="13">
    <source>
        <dbReference type="EMBL" id="KAJ4376033.1"/>
    </source>
</evidence>
<dbReference type="PROSITE" id="PS51873">
    <property type="entry name" value="TRIAD"/>
    <property type="match status" value="1"/>
</dbReference>
<feature type="compositionally biased region" description="Low complexity" evidence="10">
    <location>
        <begin position="482"/>
        <end position="494"/>
    </location>
</feature>
<evidence type="ECO:0000256" key="1">
    <source>
        <dbReference type="ARBA" id="ARBA00001798"/>
    </source>
</evidence>
<dbReference type="PANTHER" id="PTHR11685">
    <property type="entry name" value="RBR FAMILY RING FINGER AND IBR DOMAIN-CONTAINING"/>
    <property type="match status" value="1"/>
</dbReference>
<dbReference type="OrthoDB" id="1431934at2759"/>
<evidence type="ECO:0000256" key="4">
    <source>
        <dbReference type="ARBA" id="ARBA00022723"/>
    </source>
</evidence>
<keyword evidence="14" id="KW-1185">Reference proteome</keyword>
<feature type="domain" description="RING-type" evidence="11">
    <location>
        <begin position="121"/>
        <end position="169"/>
    </location>
</feature>
<dbReference type="CDD" id="cd20335">
    <property type="entry name" value="BRcat_RBR"/>
    <property type="match status" value="1"/>
</dbReference>
<keyword evidence="6 9" id="KW-0863">Zinc-finger</keyword>
<dbReference type="SMART" id="SM00647">
    <property type="entry name" value="IBR"/>
    <property type="match status" value="2"/>
</dbReference>
<evidence type="ECO:0000256" key="6">
    <source>
        <dbReference type="ARBA" id="ARBA00022771"/>
    </source>
</evidence>
<evidence type="ECO:0000313" key="14">
    <source>
        <dbReference type="Proteomes" id="UP001140560"/>
    </source>
</evidence>
<organism evidence="13 14">
    <name type="scientific">Neocucurbitaria cava</name>
    <dbReference type="NCBI Taxonomy" id="798079"/>
    <lineage>
        <taxon>Eukaryota</taxon>
        <taxon>Fungi</taxon>
        <taxon>Dikarya</taxon>
        <taxon>Ascomycota</taxon>
        <taxon>Pezizomycotina</taxon>
        <taxon>Dothideomycetes</taxon>
        <taxon>Pleosporomycetidae</taxon>
        <taxon>Pleosporales</taxon>
        <taxon>Pleosporineae</taxon>
        <taxon>Cucurbitariaceae</taxon>
        <taxon>Neocucurbitaria</taxon>
    </lineage>
</organism>
<dbReference type="EC" id="2.3.2.31" evidence="2"/>
<protein>
    <recommendedName>
        <fullName evidence="2">RBR-type E3 ubiquitin transferase</fullName>
        <ecNumber evidence="2">2.3.2.31</ecNumber>
    </recommendedName>
</protein>
<keyword evidence="4" id="KW-0479">Metal-binding</keyword>
<dbReference type="InterPro" id="IPR002867">
    <property type="entry name" value="IBR_dom"/>
</dbReference>
<feature type="compositionally biased region" description="Acidic residues" evidence="10">
    <location>
        <begin position="348"/>
        <end position="380"/>
    </location>
</feature>
<dbReference type="CDD" id="cd20336">
    <property type="entry name" value="Rcat_RBR"/>
    <property type="match status" value="1"/>
</dbReference>
<feature type="region of interest" description="Disordered" evidence="10">
    <location>
        <begin position="450"/>
        <end position="554"/>
    </location>
</feature>
<dbReference type="InterPro" id="IPR031127">
    <property type="entry name" value="E3_UB_ligase_RBR"/>
</dbReference>
<feature type="compositionally biased region" description="Basic and acidic residues" evidence="10">
    <location>
        <begin position="497"/>
        <end position="507"/>
    </location>
</feature>
<dbReference type="Gene3D" id="1.20.120.1750">
    <property type="match status" value="1"/>
</dbReference>
<keyword evidence="7" id="KW-0833">Ubl conjugation pathway</keyword>
<feature type="compositionally biased region" description="Basic and acidic residues" evidence="10">
    <location>
        <begin position="450"/>
        <end position="472"/>
    </location>
</feature>
<gene>
    <name evidence="13" type="ORF">N0V83_001313</name>
</gene>
<evidence type="ECO:0000256" key="7">
    <source>
        <dbReference type="ARBA" id="ARBA00022786"/>
    </source>
</evidence>
<dbReference type="PROSITE" id="PS50089">
    <property type="entry name" value="ZF_RING_2"/>
    <property type="match status" value="1"/>
</dbReference>
<feature type="compositionally biased region" description="Polar residues" evidence="10">
    <location>
        <begin position="515"/>
        <end position="524"/>
    </location>
</feature>
<reference evidence="13" key="1">
    <citation type="submission" date="2022-10" db="EMBL/GenBank/DDBJ databases">
        <title>Tapping the CABI collections for fungal endophytes: first genome assemblies for Collariella, Neodidymelliopsis, Ascochyta clinopodiicola, Didymella pomorum, Didymosphaeria variabile, Neocosmospora piperis and Neocucurbitaria cava.</title>
        <authorList>
            <person name="Hill R."/>
        </authorList>
    </citation>
    <scope>NUCLEOTIDE SEQUENCE</scope>
    <source>
        <strain evidence="13">IMI 356814</strain>
    </source>
</reference>
<evidence type="ECO:0000256" key="2">
    <source>
        <dbReference type="ARBA" id="ARBA00012251"/>
    </source>
</evidence>
<dbReference type="GO" id="GO:0061630">
    <property type="term" value="F:ubiquitin protein ligase activity"/>
    <property type="evidence" value="ECO:0007669"/>
    <property type="project" value="UniProtKB-EC"/>
</dbReference>
<dbReference type="Gene3D" id="3.30.40.10">
    <property type="entry name" value="Zinc/RING finger domain, C3HC4 (zinc finger)"/>
    <property type="match status" value="1"/>
</dbReference>
<comment type="catalytic activity">
    <reaction evidence="1">
        <text>[E2 ubiquitin-conjugating enzyme]-S-ubiquitinyl-L-cysteine + [acceptor protein]-L-lysine = [E2 ubiquitin-conjugating enzyme]-L-cysteine + [acceptor protein]-N(6)-ubiquitinyl-L-lysine.</text>
        <dbReference type="EC" id="2.3.2.31"/>
    </reaction>
</comment>
<dbReference type="GO" id="GO:0016567">
    <property type="term" value="P:protein ubiquitination"/>
    <property type="evidence" value="ECO:0007669"/>
    <property type="project" value="InterPro"/>
</dbReference>
<evidence type="ECO:0000256" key="9">
    <source>
        <dbReference type="PROSITE-ProRule" id="PRU00175"/>
    </source>
</evidence>
<feature type="region of interest" description="Disordered" evidence="10">
    <location>
        <begin position="336"/>
        <end position="393"/>
    </location>
</feature>
<dbReference type="Pfam" id="PF01485">
    <property type="entry name" value="IBR"/>
    <property type="match status" value="2"/>
</dbReference>
<dbReference type="GO" id="GO:0008270">
    <property type="term" value="F:zinc ion binding"/>
    <property type="evidence" value="ECO:0007669"/>
    <property type="project" value="UniProtKB-KW"/>
</dbReference>